<keyword evidence="2" id="KW-0964">Secreted</keyword>
<comment type="similarity">
    <text evidence="11">Belongs to the peptidase S1 family. CLIP subfamily.</text>
</comment>
<keyword evidence="7" id="KW-0378">Hydrolase</keyword>
<proteinExistence type="inferred from homology"/>
<dbReference type="Pfam" id="PF13855">
    <property type="entry name" value="LRR_8"/>
    <property type="match status" value="1"/>
</dbReference>
<keyword evidence="9" id="KW-0865">Zymogen</keyword>
<dbReference type="PANTHER" id="PTHR24369:SF213">
    <property type="entry name" value="INSULIN LIKE GROWTH FACTOR BINDING PROTEIN ACID LABILE SUBUNIT"/>
    <property type="match status" value="1"/>
</dbReference>
<organism evidence="14 15">
    <name type="scientific">Chironomus riparius</name>
    <dbReference type="NCBI Taxonomy" id="315576"/>
    <lineage>
        <taxon>Eukaryota</taxon>
        <taxon>Metazoa</taxon>
        <taxon>Ecdysozoa</taxon>
        <taxon>Arthropoda</taxon>
        <taxon>Hexapoda</taxon>
        <taxon>Insecta</taxon>
        <taxon>Pterygota</taxon>
        <taxon>Neoptera</taxon>
        <taxon>Endopterygota</taxon>
        <taxon>Diptera</taxon>
        <taxon>Nematocera</taxon>
        <taxon>Chironomoidea</taxon>
        <taxon>Chironomidae</taxon>
        <taxon>Chironominae</taxon>
        <taxon>Chironomus</taxon>
    </lineage>
</organism>
<protein>
    <recommendedName>
        <fullName evidence="13">Peptidase S1 domain-containing protein</fullName>
    </recommendedName>
</protein>
<gene>
    <name evidence="14" type="ORF">CHIRRI_LOCUS13997</name>
</gene>
<feature type="chain" id="PRO_5040389283" description="Peptidase S1 domain-containing protein" evidence="12">
    <location>
        <begin position="26"/>
        <end position="650"/>
    </location>
</feature>
<evidence type="ECO:0000256" key="8">
    <source>
        <dbReference type="ARBA" id="ARBA00022825"/>
    </source>
</evidence>
<dbReference type="SUPFAM" id="SSF50494">
    <property type="entry name" value="Trypsin-like serine proteases"/>
    <property type="match status" value="1"/>
</dbReference>
<evidence type="ECO:0000256" key="6">
    <source>
        <dbReference type="ARBA" id="ARBA00022737"/>
    </source>
</evidence>
<dbReference type="PROSITE" id="PS51450">
    <property type="entry name" value="LRR"/>
    <property type="match status" value="2"/>
</dbReference>
<dbReference type="PROSITE" id="PS50240">
    <property type="entry name" value="TRYPSIN_DOM"/>
    <property type="match status" value="1"/>
</dbReference>
<dbReference type="InterPro" id="IPR009003">
    <property type="entry name" value="Peptidase_S1_PA"/>
</dbReference>
<keyword evidence="3" id="KW-0433">Leucine-rich repeat</keyword>
<dbReference type="AlphaFoldDB" id="A0A9N9S7U3"/>
<evidence type="ECO:0000256" key="3">
    <source>
        <dbReference type="ARBA" id="ARBA00022614"/>
    </source>
</evidence>
<dbReference type="InterPro" id="IPR032675">
    <property type="entry name" value="LRR_dom_sf"/>
</dbReference>
<keyword evidence="5 12" id="KW-0732">Signal</keyword>
<keyword evidence="8" id="KW-0720">Serine protease</keyword>
<feature type="domain" description="Peptidase S1" evidence="13">
    <location>
        <begin position="396"/>
        <end position="643"/>
    </location>
</feature>
<keyword evidence="10" id="KW-1015">Disulfide bond</keyword>
<dbReference type="SMART" id="SM00364">
    <property type="entry name" value="LRR_BAC"/>
    <property type="match status" value="5"/>
</dbReference>
<dbReference type="SMART" id="SM00020">
    <property type="entry name" value="Tryp_SPc"/>
    <property type="match status" value="1"/>
</dbReference>
<evidence type="ECO:0000256" key="5">
    <source>
        <dbReference type="ARBA" id="ARBA00022729"/>
    </source>
</evidence>
<evidence type="ECO:0000256" key="10">
    <source>
        <dbReference type="ARBA" id="ARBA00023157"/>
    </source>
</evidence>
<dbReference type="GO" id="GO:0005576">
    <property type="term" value="C:extracellular region"/>
    <property type="evidence" value="ECO:0007669"/>
    <property type="project" value="UniProtKB-SubCell"/>
</dbReference>
<dbReference type="CDD" id="cd00190">
    <property type="entry name" value="Tryp_SPc"/>
    <property type="match status" value="1"/>
</dbReference>
<comment type="subcellular location">
    <subcellularLocation>
        <location evidence="1">Secreted</location>
    </subcellularLocation>
</comment>
<evidence type="ECO:0000256" key="2">
    <source>
        <dbReference type="ARBA" id="ARBA00022525"/>
    </source>
</evidence>
<dbReference type="InterPro" id="IPR025875">
    <property type="entry name" value="Leu-rich_rpt_4"/>
</dbReference>
<evidence type="ECO:0000256" key="1">
    <source>
        <dbReference type="ARBA" id="ARBA00004613"/>
    </source>
</evidence>
<accession>A0A9N9S7U3</accession>
<evidence type="ECO:0000256" key="11">
    <source>
        <dbReference type="ARBA" id="ARBA00024195"/>
    </source>
</evidence>
<reference evidence="14" key="1">
    <citation type="submission" date="2022-01" db="EMBL/GenBank/DDBJ databases">
        <authorList>
            <person name="King R."/>
        </authorList>
    </citation>
    <scope>NUCLEOTIDE SEQUENCE</scope>
</reference>
<evidence type="ECO:0000313" key="14">
    <source>
        <dbReference type="EMBL" id="CAG9811188.1"/>
    </source>
</evidence>
<dbReference type="SUPFAM" id="SSF52058">
    <property type="entry name" value="L domain-like"/>
    <property type="match status" value="1"/>
</dbReference>
<evidence type="ECO:0000256" key="9">
    <source>
        <dbReference type="ARBA" id="ARBA00023145"/>
    </source>
</evidence>
<dbReference type="GO" id="GO:0006508">
    <property type="term" value="P:proteolysis"/>
    <property type="evidence" value="ECO:0007669"/>
    <property type="project" value="UniProtKB-KW"/>
</dbReference>
<evidence type="ECO:0000256" key="7">
    <source>
        <dbReference type="ARBA" id="ARBA00022801"/>
    </source>
</evidence>
<sequence>MPMHHLILSILIILTTINLQTFVESVTCNYEDDGGFYTFIRKNQQVPSYICNITTTNYGGYENPSEIRGYHQNLKTDKEVKIIQAHYPLKLKAISSVFCQKFQNVEVMDISYTETEVIDENAFQTCATLKLLHLRVNKIHKLPDSLLTIHSKLTNLWMNFNQLATLPEKLLNTQSELKGLYLGNNQLYFLPNYVFYYLVKLQYLDLGNNRLQAINPNWFKNLQILQELSIDSNQISDLPANVFKPLGNLKSLLLQNNIIKNVYSDSFVGLQNLKRLVLGNNEIFDLPGKVFASLTSLEELWINNNRLTTIHSDSFSSHAQLKTVYFANNKINAIDAKFIDNTAVSYLNMLDNFCYQDEIQSRERMKQYLGRCIENYQPRLGQASTCGRPVTGHGNIIGGTQISRGAFPWITALVTADGTFFCGGTLISNQKIVTAAHCIHGKSSPRPLLARDIVVLVGVHDLNDRFEIGRSPNAVQSIILHPDWNPKTEAFDADIAVLVLEEKVTFTKYIQPVCLIDPSSFLTTLNSGVVVGYGKSEDKSKVHENIPKILNFPMHKNDQCFLKNIYLTKISSQRTFCGGQGRGLGVCRGDSGSGLFVTYGNTFYLRGIVSSSLFTGTNECDVNTYSVFTDVLHYTDWINSISPSPRFYNS</sequence>
<dbReference type="Pfam" id="PF00089">
    <property type="entry name" value="Trypsin"/>
    <property type="match status" value="1"/>
</dbReference>
<dbReference type="PANTHER" id="PTHR24369">
    <property type="entry name" value="ANTIGEN BSP, PUTATIVE-RELATED"/>
    <property type="match status" value="1"/>
</dbReference>
<dbReference type="InterPro" id="IPR018114">
    <property type="entry name" value="TRYPSIN_HIS"/>
</dbReference>
<keyword evidence="6" id="KW-0677">Repeat</keyword>
<dbReference type="InterPro" id="IPR003591">
    <property type="entry name" value="Leu-rich_rpt_typical-subtyp"/>
</dbReference>
<evidence type="ECO:0000256" key="12">
    <source>
        <dbReference type="SAM" id="SignalP"/>
    </source>
</evidence>
<dbReference type="Pfam" id="PF12799">
    <property type="entry name" value="LRR_4"/>
    <property type="match status" value="1"/>
</dbReference>
<evidence type="ECO:0000313" key="15">
    <source>
        <dbReference type="Proteomes" id="UP001153620"/>
    </source>
</evidence>
<dbReference type="Gene3D" id="3.80.10.10">
    <property type="entry name" value="Ribonuclease Inhibitor"/>
    <property type="match status" value="2"/>
</dbReference>
<dbReference type="Gene3D" id="2.40.10.10">
    <property type="entry name" value="Trypsin-like serine proteases"/>
    <property type="match status" value="1"/>
</dbReference>
<dbReference type="InterPro" id="IPR043504">
    <property type="entry name" value="Peptidase_S1_PA_chymotrypsin"/>
</dbReference>
<dbReference type="FunFam" id="3.80.10.10:FF:001164">
    <property type="entry name" value="GH01279p"/>
    <property type="match status" value="1"/>
</dbReference>
<dbReference type="SMART" id="SM00365">
    <property type="entry name" value="LRR_SD22"/>
    <property type="match status" value="4"/>
</dbReference>
<dbReference type="GO" id="GO:0004252">
    <property type="term" value="F:serine-type endopeptidase activity"/>
    <property type="evidence" value="ECO:0007669"/>
    <property type="project" value="InterPro"/>
</dbReference>
<evidence type="ECO:0000259" key="13">
    <source>
        <dbReference type="PROSITE" id="PS50240"/>
    </source>
</evidence>
<keyword evidence="4" id="KW-0645">Protease</keyword>
<reference evidence="14" key="2">
    <citation type="submission" date="2022-10" db="EMBL/GenBank/DDBJ databases">
        <authorList>
            <consortium name="ENA_rothamsted_submissions"/>
            <consortium name="culmorum"/>
            <person name="King R."/>
        </authorList>
    </citation>
    <scope>NUCLEOTIDE SEQUENCE</scope>
</reference>
<dbReference type="Proteomes" id="UP001153620">
    <property type="component" value="Chromosome 4"/>
</dbReference>
<dbReference type="InterPro" id="IPR001254">
    <property type="entry name" value="Trypsin_dom"/>
</dbReference>
<evidence type="ECO:0000256" key="4">
    <source>
        <dbReference type="ARBA" id="ARBA00022670"/>
    </source>
</evidence>
<dbReference type="FunFam" id="2.40.10.10:FF:000146">
    <property type="entry name" value="Serine protease 53"/>
    <property type="match status" value="1"/>
</dbReference>
<dbReference type="InterPro" id="IPR001611">
    <property type="entry name" value="Leu-rich_rpt"/>
</dbReference>
<dbReference type="PROSITE" id="PS00134">
    <property type="entry name" value="TRYPSIN_HIS"/>
    <property type="match status" value="1"/>
</dbReference>
<name>A0A9N9S7U3_9DIPT</name>
<dbReference type="SMART" id="SM00369">
    <property type="entry name" value="LRR_TYP"/>
    <property type="match status" value="7"/>
</dbReference>
<dbReference type="InterPro" id="IPR001314">
    <property type="entry name" value="Peptidase_S1A"/>
</dbReference>
<dbReference type="EMBL" id="OU895880">
    <property type="protein sequence ID" value="CAG9811188.1"/>
    <property type="molecule type" value="Genomic_DNA"/>
</dbReference>
<feature type="signal peptide" evidence="12">
    <location>
        <begin position="1"/>
        <end position="25"/>
    </location>
</feature>
<dbReference type="PRINTS" id="PR00722">
    <property type="entry name" value="CHYMOTRYPSIN"/>
</dbReference>
<dbReference type="GO" id="GO:0005886">
    <property type="term" value="C:plasma membrane"/>
    <property type="evidence" value="ECO:0007669"/>
    <property type="project" value="TreeGrafter"/>
</dbReference>
<dbReference type="OrthoDB" id="6615299at2759"/>
<dbReference type="InterPro" id="IPR050541">
    <property type="entry name" value="LRR_TM_domain-containing"/>
</dbReference>
<keyword evidence="15" id="KW-1185">Reference proteome</keyword>